<gene>
    <name evidence="1" type="ORF">BGTH12_LOCUS5690</name>
</gene>
<evidence type="ECO:0000313" key="1">
    <source>
        <dbReference type="EMBL" id="CAD6504332.1"/>
    </source>
</evidence>
<dbReference type="EMBL" id="CAJHIT010000008">
    <property type="protein sequence ID" value="CAD6504332.1"/>
    <property type="molecule type" value="Genomic_DNA"/>
</dbReference>
<reference evidence="1" key="1">
    <citation type="submission" date="2020-10" db="EMBL/GenBank/DDBJ databases">
        <authorList>
            <person name="Muller C M."/>
        </authorList>
    </citation>
    <scope>NUCLEOTIDE SEQUENCE</scope>
    <source>
        <strain evidence="1">THUN-12</strain>
    </source>
</reference>
<sequence length="185" mass="20984">SILNLTFISTSLVTIVIEEVKFQINTQIHYLIMKLLSISGVTMLFSILAPVNSMAINSSPELIPVPHHSQAFSYLCQNSRRHHKNVIEQRAQIGKQALDYRCSNNGYPLRLSTLNYSIDGVKWYYPIDDDDVDFVIFTRAGHIAGVAYLATNEYQQQYLSPCQLEVVIISLYKLLAKIVMTDNVN</sequence>
<dbReference type="Proteomes" id="UP000683417">
    <property type="component" value="Unassembled WGS sequence"/>
</dbReference>
<accession>A0A9W4D9F1</accession>
<name>A0A9W4D9F1_BLUGR</name>
<dbReference type="AlphaFoldDB" id="A0A9W4D9F1"/>
<organism evidence="1 2">
    <name type="scientific">Blumeria graminis f. sp. triticale</name>
    <dbReference type="NCBI Taxonomy" id="1689686"/>
    <lineage>
        <taxon>Eukaryota</taxon>
        <taxon>Fungi</taxon>
        <taxon>Dikarya</taxon>
        <taxon>Ascomycota</taxon>
        <taxon>Pezizomycotina</taxon>
        <taxon>Leotiomycetes</taxon>
        <taxon>Erysiphales</taxon>
        <taxon>Erysiphaceae</taxon>
        <taxon>Blumeria</taxon>
    </lineage>
</organism>
<proteinExistence type="predicted"/>
<comment type="caution">
    <text evidence="1">The sequence shown here is derived from an EMBL/GenBank/DDBJ whole genome shotgun (WGS) entry which is preliminary data.</text>
</comment>
<evidence type="ECO:0000313" key="2">
    <source>
        <dbReference type="Proteomes" id="UP000683417"/>
    </source>
</evidence>
<feature type="non-terminal residue" evidence="1">
    <location>
        <position position="1"/>
    </location>
</feature>
<protein>
    <submittedName>
        <fullName evidence="1">BgTH12-06063</fullName>
    </submittedName>
</protein>